<comment type="caution">
    <text evidence="1">The sequence shown here is derived from an EMBL/GenBank/DDBJ whole genome shotgun (WGS) entry which is preliminary data.</text>
</comment>
<gene>
    <name evidence="1" type="ORF">TGDOM2_238073</name>
</gene>
<proteinExistence type="predicted"/>
<evidence type="ECO:0000313" key="2">
    <source>
        <dbReference type="Proteomes" id="UP000028837"/>
    </source>
</evidence>
<dbReference type="Proteomes" id="UP000028837">
    <property type="component" value="Unassembled WGS sequence"/>
</dbReference>
<sequence>MFSAYLYGWFRVSLQRAEIGVCRSFWLMCISAQMPVRICTYVCVCVCREVQSVVFFAFSRWRHLLSLLCFSFSARNASFVWMFPAFSLLLLHTVSSCLSCPHLVCARRRSSPAESRWCLLWCTYTRASFSSFLPFVLFSGVRFFFRCACVPGAGVVFSSVLPVPHPRPSTSPLFLSLPWLKKGGDGRSEKLSARRTRALHALRLSTTSTSRKAAVRIRERHPF</sequence>
<dbReference type="EMBL" id="AHZU02001693">
    <property type="protein sequence ID" value="KFG29805.1"/>
    <property type="molecule type" value="Genomic_DNA"/>
</dbReference>
<evidence type="ECO:0000313" key="1">
    <source>
        <dbReference type="EMBL" id="KFG29805.1"/>
    </source>
</evidence>
<accession>A0A086JCD7</accession>
<organism evidence="1 2">
    <name type="scientific">Toxoplasma gondii GAB2-2007-GAL-DOM2</name>
    <dbReference type="NCBI Taxonomy" id="1130820"/>
    <lineage>
        <taxon>Eukaryota</taxon>
        <taxon>Sar</taxon>
        <taxon>Alveolata</taxon>
        <taxon>Apicomplexa</taxon>
        <taxon>Conoidasida</taxon>
        <taxon>Coccidia</taxon>
        <taxon>Eucoccidiorida</taxon>
        <taxon>Eimeriorina</taxon>
        <taxon>Sarcocystidae</taxon>
        <taxon>Toxoplasma</taxon>
    </lineage>
</organism>
<protein>
    <submittedName>
        <fullName evidence="1">Uncharacterized protein</fullName>
    </submittedName>
</protein>
<name>A0A086JCD7_TOXGO</name>
<dbReference type="VEuPathDB" id="ToxoDB:TGDOM2_238073"/>
<reference evidence="1 2" key="1">
    <citation type="submission" date="2014-02" db="EMBL/GenBank/DDBJ databases">
        <authorList>
            <person name="Sibley D."/>
            <person name="Venepally P."/>
            <person name="Karamycheva S."/>
            <person name="Hadjithomas M."/>
            <person name="Khan A."/>
            <person name="Brunk B."/>
            <person name="Roos D."/>
            <person name="Caler E."/>
            <person name="Lorenzi H."/>
        </authorList>
    </citation>
    <scope>NUCLEOTIDE SEQUENCE [LARGE SCALE GENOMIC DNA]</scope>
    <source>
        <strain evidence="1 2">GAB2-2007-GAL-DOM2</strain>
    </source>
</reference>
<dbReference type="AlphaFoldDB" id="A0A086JCD7"/>